<dbReference type="SMART" id="SM00052">
    <property type="entry name" value="EAL"/>
    <property type="match status" value="1"/>
</dbReference>
<dbReference type="SUPFAM" id="SSF141868">
    <property type="entry name" value="EAL domain-like"/>
    <property type="match status" value="1"/>
</dbReference>
<dbReference type="NCBIfam" id="TIGR00254">
    <property type="entry name" value="GGDEF"/>
    <property type="match status" value="1"/>
</dbReference>
<dbReference type="Pfam" id="PF00563">
    <property type="entry name" value="EAL"/>
    <property type="match status" value="1"/>
</dbReference>
<dbReference type="Gene3D" id="3.30.70.270">
    <property type="match status" value="1"/>
</dbReference>
<protein>
    <submittedName>
        <fullName evidence="4">EAL domain-containing protein</fullName>
    </submittedName>
</protein>
<keyword evidence="5" id="KW-1185">Reference proteome</keyword>
<dbReference type="CDD" id="cd01948">
    <property type="entry name" value="EAL"/>
    <property type="match status" value="1"/>
</dbReference>
<keyword evidence="1" id="KW-0812">Transmembrane</keyword>
<sequence>MEADLKTGKTDPALEVDVKRAQASTMLERLPSTLFTNAGISASALFVTTLNRGLTFSATMWFAAVIVSLVLRTVMAAILKQWETVEQEPQQALNVMAVGALLSGTAWAALPLSVPNFEPLGGDSGLYLIMCGTATGAVLMGVGHSPLSLAFALPPLAAVMFSLAVSGQVSGWLLALNVLALTMVLIRSSRTSEAIFISNVLAKLKATALADSLSSANSDILRANQRLEVLANCDPLTGLANRAAFNTALSAGISAAVVREEQLALLILDLDRFKSINDTLGHSAGDAVLVEVSDRLRSAIDGKGVIARLGGDEFAIIFGGPDAHGLARAQAERILEHSRQPVMLEGHPTIVGTSIGIAIFPDHADTAEDLFSSADMALYRAKDGGRRQWREFEPAFRSQADRRHQVEQALGDALAAGDIEAWFQPQIDLTSREIVGFEALVRWHHPYLGPVSPPEIVAAAQAANLPDRLTATVAEAACRLLARLPSLGLPRATVAINVSPREFDLYCVPSLLDRITAAHHIDPALFEIEITEEAILDTLVSGEQLKHIERSGYKLAVDDFGAGHSSLAYLVALKVDRLKLDRRFVTGIRASRQNQEIVGAMAGLGRALSMQVVMEGVESEEEAEALTPLGIEIAQGYFFGRPMPAERIPGWIESRRAALKRAVA</sequence>
<organism evidence="4 5">
    <name type="scientific">Neorhizobium phenanthreniclasticum</name>
    <dbReference type="NCBI Taxonomy" id="3157917"/>
    <lineage>
        <taxon>Bacteria</taxon>
        <taxon>Pseudomonadati</taxon>
        <taxon>Pseudomonadota</taxon>
        <taxon>Alphaproteobacteria</taxon>
        <taxon>Hyphomicrobiales</taxon>
        <taxon>Rhizobiaceae</taxon>
        <taxon>Rhizobium/Agrobacterium group</taxon>
        <taxon>Neorhizobium</taxon>
    </lineage>
</organism>
<dbReference type="PANTHER" id="PTHR44757">
    <property type="entry name" value="DIGUANYLATE CYCLASE DGCP"/>
    <property type="match status" value="1"/>
</dbReference>
<evidence type="ECO:0000313" key="5">
    <source>
        <dbReference type="Proteomes" id="UP001496627"/>
    </source>
</evidence>
<evidence type="ECO:0000256" key="1">
    <source>
        <dbReference type="SAM" id="Phobius"/>
    </source>
</evidence>
<name>A0ABV0MAM1_9HYPH</name>
<keyword evidence="1" id="KW-1133">Transmembrane helix</keyword>
<proteinExistence type="predicted"/>
<evidence type="ECO:0000259" key="2">
    <source>
        <dbReference type="PROSITE" id="PS50883"/>
    </source>
</evidence>
<keyword evidence="1" id="KW-0472">Membrane</keyword>
<dbReference type="InterPro" id="IPR035919">
    <property type="entry name" value="EAL_sf"/>
</dbReference>
<dbReference type="InterPro" id="IPR000160">
    <property type="entry name" value="GGDEF_dom"/>
</dbReference>
<dbReference type="PROSITE" id="PS50883">
    <property type="entry name" value="EAL"/>
    <property type="match status" value="1"/>
</dbReference>
<dbReference type="InterPro" id="IPR043128">
    <property type="entry name" value="Rev_trsase/Diguanyl_cyclase"/>
</dbReference>
<dbReference type="Gene3D" id="3.20.20.450">
    <property type="entry name" value="EAL domain"/>
    <property type="match status" value="1"/>
</dbReference>
<dbReference type="Proteomes" id="UP001496627">
    <property type="component" value="Unassembled WGS sequence"/>
</dbReference>
<dbReference type="CDD" id="cd01949">
    <property type="entry name" value="GGDEF"/>
    <property type="match status" value="1"/>
</dbReference>
<feature type="transmembrane region" description="Helical" evidence="1">
    <location>
        <begin position="91"/>
        <end position="112"/>
    </location>
</feature>
<feature type="domain" description="GGDEF" evidence="3">
    <location>
        <begin position="261"/>
        <end position="394"/>
    </location>
</feature>
<feature type="transmembrane region" description="Helical" evidence="1">
    <location>
        <begin position="171"/>
        <end position="188"/>
    </location>
</feature>
<dbReference type="PROSITE" id="PS50887">
    <property type="entry name" value="GGDEF"/>
    <property type="match status" value="1"/>
</dbReference>
<feature type="domain" description="EAL" evidence="2">
    <location>
        <begin position="403"/>
        <end position="656"/>
    </location>
</feature>
<feature type="transmembrane region" description="Helical" evidence="1">
    <location>
        <begin position="34"/>
        <end position="54"/>
    </location>
</feature>
<dbReference type="SMART" id="SM00267">
    <property type="entry name" value="GGDEF"/>
    <property type="match status" value="1"/>
</dbReference>
<dbReference type="RefSeq" id="WP_348864234.1">
    <property type="nucleotide sequence ID" value="NZ_JBEAAL010000023.1"/>
</dbReference>
<feature type="transmembrane region" description="Helical" evidence="1">
    <location>
        <begin position="124"/>
        <end position="142"/>
    </location>
</feature>
<dbReference type="InterPro" id="IPR001633">
    <property type="entry name" value="EAL_dom"/>
</dbReference>
<comment type="caution">
    <text evidence="4">The sequence shown here is derived from an EMBL/GenBank/DDBJ whole genome shotgun (WGS) entry which is preliminary data.</text>
</comment>
<accession>A0ABV0MAM1</accession>
<gene>
    <name evidence="4" type="ORF">ABK249_24055</name>
</gene>
<evidence type="ECO:0000259" key="3">
    <source>
        <dbReference type="PROSITE" id="PS50887"/>
    </source>
</evidence>
<dbReference type="Pfam" id="PF00990">
    <property type="entry name" value="GGDEF"/>
    <property type="match status" value="1"/>
</dbReference>
<reference evidence="4 5" key="1">
    <citation type="submission" date="2024-05" db="EMBL/GenBank/DDBJ databases">
        <title>Neorhizobium sp. Rsf11, a plant growth promoting and heavy metal resistant PAH-degrader.</title>
        <authorList>
            <person name="Golubev S.N."/>
            <person name="Muratova A.Y."/>
            <person name="Markelova M.I."/>
        </authorList>
    </citation>
    <scope>NUCLEOTIDE SEQUENCE [LARGE SCALE GENOMIC DNA]</scope>
    <source>
        <strain evidence="4 5">Rsf11</strain>
    </source>
</reference>
<dbReference type="EMBL" id="JBEAAL010000023">
    <property type="protein sequence ID" value="MEQ1408004.1"/>
    <property type="molecule type" value="Genomic_DNA"/>
</dbReference>
<dbReference type="InterPro" id="IPR029787">
    <property type="entry name" value="Nucleotide_cyclase"/>
</dbReference>
<dbReference type="PANTHER" id="PTHR44757:SF2">
    <property type="entry name" value="BIOFILM ARCHITECTURE MAINTENANCE PROTEIN MBAA"/>
    <property type="match status" value="1"/>
</dbReference>
<dbReference type="SUPFAM" id="SSF55073">
    <property type="entry name" value="Nucleotide cyclase"/>
    <property type="match status" value="1"/>
</dbReference>
<evidence type="ECO:0000313" key="4">
    <source>
        <dbReference type="EMBL" id="MEQ1408004.1"/>
    </source>
</evidence>
<feature type="transmembrane region" description="Helical" evidence="1">
    <location>
        <begin position="60"/>
        <end position="79"/>
    </location>
</feature>
<dbReference type="InterPro" id="IPR052155">
    <property type="entry name" value="Biofilm_reg_signaling"/>
</dbReference>